<dbReference type="Gene3D" id="2.40.50.100">
    <property type="match status" value="1"/>
</dbReference>
<dbReference type="KEGG" id="mdi:METDI0866"/>
<reference evidence="3" key="1">
    <citation type="journal article" date="2009" name="PLoS ONE">
        <title>Methylobacterium genome sequences: a reference blueprint to investigate microbial metabolism of C1 compounds from natural and industrial sources.</title>
        <authorList>
            <person name="Vuilleumier S."/>
            <person name="Chistoserdova L."/>
            <person name="Lee M.-C."/>
            <person name="Bringel F."/>
            <person name="Lajus A."/>
            <person name="Zhou Y."/>
            <person name="Gourion B."/>
            <person name="Barbe V."/>
            <person name="Chang J."/>
            <person name="Cruveiller S."/>
            <person name="Dossat C."/>
            <person name="Gillett W."/>
            <person name="Gruffaz C."/>
            <person name="Haugen E."/>
            <person name="Hourcade E."/>
            <person name="Levy R."/>
            <person name="Mangenot S."/>
            <person name="Muller E."/>
            <person name="Nadalig T."/>
            <person name="Pagni M."/>
            <person name="Penny C."/>
            <person name="Peyraud R."/>
            <person name="Robinson D.G."/>
            <person name="Roche D."/>
            <person name="Rouy Z."/>
            <person name="Saenampechek C."/>
            <person name="Salvignol G."/>
            <person name="Vallenet D."/>
            <person name="Wu Z."/>
            <person name="Marx C.J."/>
            <person name="Vorholt J.A."/>
            <person name="Olson M.V."/>
            <person name="Kaul R."/>
            <person name="Weissenbach J."/>
            <person name="Medigue C."/>
            <person name="Lidstrom M.E."/>
        </authorList>
    </citation>
    <scope>NUCLEOTIDE SEQUENCE [LARGE SCALE GENOMIC DNA]</scope>
    <source>
        <strain evidence="3">DSM 6343 / CIP 106787 / DM4</strain>
    </source>
</reference>
<name>C7CCF2_METED</name>
<keyword evidence="1" id="KW-0175">Coiled coil</keyword>
<evidence type="ECO:0000313" key="3">
    <source>
        <dbReference type="Proteomes" id="UP000008070"/>
    </source>
</evidence>
<protein>
    <submittedName>
        <fullName evidence="2">Multidrug resistance efflux pump</fullName>
    </submittedName>
</protein>
<accession>C7CCF2</accession>
<gene>
    <name evidence="2" type="ORF">METD_I0866</name>
</gene>
<evidence type="ECO:0000256" key="1">
    <source>
        <dbReference type="SAM" id="Coils"/>
    </source>
</evidence>
<dbReference type="EMBL" id="FP103042">
    <property type="protein sequence ID" value="CAX22498.1"/>
    <property type="molecule type" value="Genomic_DNA"/>
</dbReference>
<sequence>MTMLELLLCSVLTILPDYLFRRFAQGKRLGKEITLYSVWFELRWGIITCLMLTVGLITVIFYNHPSTTSATLYFRTIPIAPEISGRVAQIYVTGVSSEVKQGAPIFRLDSSTQEAAAEAARRKIAEVEASMVSAQTDIAAAEGRAQEAASSLQQAVDELETKQELNRRNAAIVAVREIEKLQNLVNGRRGALAAARAAKQAAEAQISSLLPAQKASAEAALAQAEVERAKTVIRAGVSGRVEQFTLRVGDIVNPFLRPAGVLIPDLTGRKTVIAGFGQIEAQVMKAGMVAEVACASKPWTVIPMVVTGVQDFIAAGQFRGGEQLIDLQQAARPGTILVFLEPLYEGGLDGVTRGSSCIANAYTSNHDRIASGSISPLKGLVLHAIDATGLVHAMILRMQALVLPIQTLVFSGH</sequence>
<organism evidence="2 3">
    <name type="scientific">Methylorubrum extorquens (strain DSM 6343 / CIP 106787 / DM4)</name>
    <name type="common">Methylobacterium extorquens</name>
    <dbReference type="NCBI Taxonomy" id="661410"/>
    <lineage>
        <taxon>Bacteria</taxon>
        <taxon>Pseudomonadati</taxon>
        <taxon>Pseudomonadota</taxon>
        <taxon>Alphaproteobacteria</taxon>
        <taxon>Hyphomicrobiales</taxon>
        <taxon>Methylobacteriaceae</taxon>
        <taxon>Methylorubrum</taxon>
    </lineage>
</organism>
<dbReference type="InterPro" id="IPR050393">
    <property type="entry name" value="MFP_Efflux_Pump"/>
</dbReference>
<proteinExistence type="predicted"/>
<evidence type="ECO:0000313" key="2">
    <source>
        <dbReference type="EMBL" id="CAX22498.1"/>
    </source>
</evidence>
<dbReference type="AlphaFoldDB" id="C7CCF2"/>
<dbReference type="Proteomes" id="UP000008070">
    <property type="component" value="Chromosome"/>
</dbReference>
<dbReference type="PANTHER" id="PTHR30367:SF12">
    <property type="entry name" value="P-HYDROXYBENZOIC ACID EFFLUX PUMP SUBUNIT AAEA"/>
    <property type="match status" value="1"/>
</dbReference>
<dbReference type="PANTHER" id="PTHR30367">
    <property type="entry name" value="P-HYDROXYBENZOIC ACID EFFLUX PUMP SUBUNIT AAEA-RELATED"/>
    <property type="match status" value="1"/>
</dbReference>
<dbReference type="HOGENOM" id="CLU_055595_0_0_5"/>
<feature type="coiled-coil region" evidence="1">
    <location>
        <begin position="117"/>
        <end position="165"/>
    </location>
</feature>